<keyword evidence="11" id="KW-1185">Reference proteome</keyword>
<feature type="transmembrane region" description="Helical" evidence="8">
    <location>
        <begin position="176"/>
        <end position="199"/>
    </location>
</feature>
<feature type="transmembrane region" description="Helical" evidence="8">
    <location>
        <begin position="6"/>
        <end position="22"/>
    </location>
</feature>
<feature type="transmembrane region" description="Helical" evidence="8">
    <location>
        <begin position="103"/>
        <end position="122"/>
    </location>
</feature>
<dbReference type="InterPro" id="IPR038078">
    <property type="entry name" value="PhoU-like_sf"/>
</dbReference>
<dbReference type="Gene3D" id="1.20.58.220">
    <property type="entry name" value="Phosphate transport system protein phou homolog 2, domain 2"/>
    <property type="match status" value="1"/>
</dbReference>
<proteinExistence type="predicted"/>
<dbReference type="Pfam" id="PF01895">
    <property type="entry name" value="PhoU"/>
    <property type="match status" value="1"/>
</dbReference>
<dbReference type="GO" id="GO:0044341">
    <property type="term" value="P:sodium-dependent phosphate transport"/>
    <property type="evidence" value="ECO:0007669"/>
    <property type="project" value="InterPro"/>
</dbReference>
<feature type="coiled-coil region" evidence="6">
    <location>
        <begin position="381"/>
        <end position="408"/>
    </location>
</feature>
<evidence type="ECO:0000256" key="5">
    <source>
        <dbReference type="ARBA" id="ARBA00023136"/>
    </source>
</evidence>
<keyword evidence="2" id="KW-1003">Cell membrane</keyword>
<feature type="transmembrane region" description="Helical" evidence="8">
    <location>
        <begin position="43"/>
        <end position="62"/>
    </location>
</feature>
<dbReference type="EMBL" id="JAJEQN010000044">
    <property type="protein sequence ID" value="MCC2222677.1"/>
    <property type="molecule type" value="Genomic_DNA"/>
</dbReference>
<dbReference type="InterPro" id="IPR003841">
    <property type="entry name" value="Na/Pi_transpt"/>
</dbReference>
<feature type="transmembrane region" description="Helical" evidence="8">
    <location>
        <begin position="219"/>
        <end position="238"/>
    </location>
</feature>
<comment type="subcellular location">
    <subcellularLocation>
        <location evidence="1">Cell membrane</location>
        <topology evidence="1">Multi-pass membrane protein</topology>
    </subcellularLocation>
</comment>
<feature type="domain" description="PhoU" evidence="9">
    <location>
        <begin position="469"/>
        <end position="549"/>
    </location>
</feature>
<comment type="caution">
    <text evidence="10">The sequence shown here is derived from an EMBL/GenBank/DDBJ whole genome shotgun (WGS) entry which is preliminary data.</text>
</comment>
<dbReference type="NCBIfam" id="NF037997">
    <property type="entry name" value="Na_Pi_symport"/>
    <property type="match status" value="1"/>
</dbReference>
<dbReference type="PANTHER" id="PTHR10010:SF46">
    <property type="entry name" value="SODIUM-DEPENDENT PHOSPHATE TRANSPORT PROTEIN 2B"/>
    <property type="match status" value="1"/>
</dbReference>
<feature type="region of interest" description="Disordered" evidence="7">
    <location>
        <begin position="582"/>
        <end position="614"/>
    </location>
</feature>
<dbReference type="GO" id="GO:0005436">
    <property type="term" value="F:sodium:phosphate symporter activity"/>
    <property type="evidence" value="ECO:0007669"/>
    <property type="project" value="InterPro"/>
</dbReference>
<evidence type="ECO:0000313" key="10">
    <source>
        <dbReference type="EMBL" id="MCC2222677.1"/>
    </source>
</evidence>
<dbReference type="PANTHER" id="PTHR10010">
    <property type="entry name" value="SOLUTE CARRIER FAMILY 34 SODIUM PHOSPHATE , MEMBER 2-RELATED"/>
    <property type="match status" value="1"/>
</dbReference>
<evidence type="ECO:0000256" key="8">
    <source>
        <dbReference type="SAM" id="Phobius"/>
    </source>
</evidence>
<keyword evidence="6" id="KW-0175">Coiled coil</keyword>
<dbReference type="AlphaFoldDB" id="A0AAE3E7G1"/>
<dbReference type="Proteomes" id="UP001198200">
    <property type="component" value="Unassembled WGS sequence"/>
</dbReference>
<accession>A0AAE3E7G1</accession>
<name>A0AAE3E7G1_9FIRM</name>
<feature type="transmembrane region" description="Helical" evidence="8">
    <location>
        <begin position="68"/>
        <end position="91"/>
    </location>
</feature>
<dbReference type="GO" id="GO:0005886">
    <property type="term" value="C:plasma membrane"/>
    <property type="evidence" value="ECO:0007669"/>
    <property type="project" value="UniProtKB-SubCell"/>
</dbReference>
<protein>
    <submittedName>
        <fullName evidence="10">Na/Pi cotransporter family protein</fullName>
    </submittedName>
</protein>
<feature type="transmembrane region" description="Helical" evidence="8">
    <location>
        <begin position="299"/>
        <end position="319"/>
    </location>
</feature>
<evidence type="ECO:0000259" key="9">
    <source>
        <dbReference type="Pfam" id="PF01895"/>
    </source>
</evidence>
<dbReference type="NCBIfam" id="TIGR00704">
    <property type="entry name" value="NaPi_cotrn_rel"/>
    <property type="match status" value="1"/>
</dbReference>
<sequence length="614" mass="66344">MNENVKIVFGLLGGLALFLYGMNGMSDALQKTAGDKMKKILSFLTKNPIMGALAGALVTAVLQSSSATTVMVIGFVSAGLMSLPQAISVIFGANIGTTMTAQLMAFKISDYIYPLIFIGFMMNFVCKKEQLKNIGLVIFSFGILFEGIEIMGSVMKPLATSAIFVDLMAKVKEIPILGVALGTIMTLVVQSSSATIAVLQNFAAQPGPDGVTSVMGLAGAIPILLGDNIGTTITALLASIGQSKNAKRTAIAHSIFNITGSVVFLCVLPFFARFVQFISPKGNEIDVISRQIANAHTTFNIVCTLIWLPLIPFMVKIVTTIIRGTEKQRDDGPVSVLESGVIAQPAAALYLVSEELEHMAEVGSKLLTALKESFSSDKTQSEAATEQYKTYRRQAARMEDDLAAYVTKMLSSGNLTQQQSGQAAGLLYVSNNIGRIADRCEEIAGVHEKITQGGKSFSEMATGELQDCIEISRKLFDRAIRSVKDGDLDRARTVVKKKNKMRKAQKQLKRAHIARVNEGLCDASMTEDYSAIMYSLDRIVDNCVSIAEETLDHLSFVNFSEEEADEERPADIIAEIDAEETLEEHENKEPEENANASDADGSSNTAIKKATDFS</sequence>
<evidence type="ECO:0000256" key="3">
    <source>
        <dbReference type="ARBA" id="ARBA00022692"/>
    </source>
</evidence>
<dbReference type="Pfam" id="PF02690">
    <property type="entry name" value="Na_Pi_cotrans"/>
    <property type="match status" value="1"/>
</dbReference>
<evidence type="ECO:0000256" key="4">
    <source>
        <dbReference type="ARBA" id="ARBA00022989"/>
    </source>
</evidence>
<keyword evidence="4 8" id="KW-1133">Transmembrane helix</keyword>
<keyword evidence="5 8" id="KW-0472">Membrane</keyword>
<feature type="transmembrane region" description="Helical" evidence="8">
    <location>
        <begin position="250"/>
        <end position="272"/>
    </location>
</feature>
<keyword evidence="3 8" id="KW-0812">Transmembrane</keyword>
<feature type="transmembrane region" description="Helical" evidence="8">
    <location>
        <begin position="134"/>
        <end position="155"/>
    </location>
</feature>
<dbReference type="InterPro" id="IPR004633">
    <property type="entry name" value="NaPi_cotrn-rel/YqeW-like"/>
</dbReference>
<evidence type="ECO:0000313" key="11">
    <source>
        <dbReference type="Proteomes" id="UP001198200"/>
    </source>
</evidence>
<reference evidence="10 11" key="1">
    <citation type="submission" date="2021-10" db="EMBL/GenBank/DDBJ databases">
        <title>Anaerobic single-cell dispensing facilitates the cultivation of human gut bacteria.</title>
        <authorList>
            <person name="Afrizal A."/>
        </authorList>
    </citation>
    <scope>NUCLEOTIDE SEQUENCE [LARGE SCALE GENOMIC DNA]</scope>
    <source>
        <strain evidence="10 11">CLA-AA-H224</strain>
    </source>
</reference>
<gene>
    <name evidence="10" type="ORF">LKD48_13775</name>
</gene>
<evidence type="ECO:0000256" key="6">
    <source>
        <dbReference type="SAM" id="Coils"/>
    </source>
</evidence>
<evidence type="ECO:0000256" key="7">
    <source>
        <dbReference type="SAM" id="MobiDB-lite"/>
    </source>
</evidence>
<dbReference type="RefSeq" id="WP_308732310.1">
    <property type="nucleotide sequence ID" value="NZ_JAJEQN010000044.1"/>
</dbReference>
<dbReference type="SUPFAM" id="SSF109755">
    <property type="entry name" value="PhoU-like"/>
    <property type="match status" value="1"/>
</dbReference>
<organism evidence="10 11">
    <name type="scientific">Anthropogastromicrobium aceti</name>
    <dbReference type="NCBI Taxonomy" id="2981768"/>
    <lineage>
        <taxon>Bacteria</taxon>
        <taxon>Bacillati</taxon>
        <taxon>Bacillota</taxon>
        <taxon>Clostridia</taxon>
        <taxon>Lachnospirales</taxon>
        <taxon>Lachnospiraceae</taxon>
        <taxon>Anthropogastromicrobium</taxon>
    </lineage>
</organism>
<dbReference type="InterPro" id="IPR026022">
    <property type="entry name" value="PhoU_dom"/>
</dbReference>
<evidence type="ECO:0000256" key="2">
    <source>
        <dbReference type="ARBA" id="ARBA00022475"/>
    </source>
</evidence>
<evidence type="ECO:0000256" key="1">
    <source>
        <dbReference type="ARBA" id="ARBA00004651"/>
    </source>
</evidence>